<accession>M4ENV8</accession>
<dbReference type="GO" id="GO:0004722">
    <property type="term" value="F:protein serine/threonine phosphatase activity"/>
    <property type="evidence" value="ECO:0007669"/>
    <property type="project" value="UniProtKB-EC"/>
</dbReference>
<keyword evidence="5" id="KW-1185">Reference proteome</keyword>
<dbReference type="InterPro" id="IPR004843">
    <property type="entry name" value="Calcineurin-like_PHP"/>
</dbReference>
<dbReference type="AlphaFoldDB" id="M4ENV8"/>
<dbReference type="InterPro" id="IPR006186">
    <property type="entry name" value="Ser/Thr-sp_prot-phosphatase"/>
</dbReference>
<keyword evidence="1" id="KW-0378">Hydrolase</keyword>
<organism evidence="4 5">
    <name type="scientific">Brassica campestris</name>
    <name type="common">Field mustard</name>
    <dbReference type="NCBI Taxonomy" id="3711"/>
    <lineage>
        <taxon>Eukaryota</taxon>
        <taxon>Viridiplantae</taxon>
        <taxon>Streptophyta</taxon>
        <taxon>Embryophyta</taxon>
        <taxon>Tracheophyta</taxon>
        <taxon>Spermatophyta</taxon>
        <taxon>Magnoliopsida</taxon>
        <taxon>eudicotyledons</taxon>
        <taxon>Gunneridae</taxon>
        <taxon>Pentapetalae</taxon>
        <taxon>rosids</taxon>
        <taxon>malvids</taxon>
        <taxon>Brassicales</taxon>
        <taxon>Brassicaceae</taxon>
        <taxon>Brassiceae</taxon>
        <taxon>Brassica</taxon>
    </lineage>
</organism>
<dbReference type="PANTHER" id="PTHR46422">
    <property type="entry name" value="SERINE/THREONINE-PROTEIN PHOSPHATASE BSL3"/>
    <property type="match status" value="1"/>
</dbReference>
<feature type="domain" description="Serine/threonine specific protein phosphatases" evidence="3">
    <location>
        <begin position="415"/>
        <end position="420"/>
    </location>
</feature>
<dbReference type="HOGENOM" id="CLU_004962_7_1_1"/>
<dbReference type="Pfam" id="PF00149">
    <property type="entry name" value="Metallophos"/>
    <property type="match status" value="1"/>
</dbReference>
<name>M4ENV8_BRACM</name>
<dbReference type="SMART" id="SM00156">
    <property type="entry name" value="PP2Ac"/>
    <property type="match status" value="1"/>
</dbReference>
<dbReference type="PROSITE" id="PS00125">
    <property type="entry name" value="SER_THR_PHOSPHATASE"/>
    <property type="match status" value="1"/>
</dbReference>
<dbReference type="Proteomes" id="UP000011750">
    <property type="component" value="Chromosome A05"/>
</dbReference>
<dbReference type="STRING" id="51351.M4ENV8"/>
<dbReference type="InterPro" id="IPR029052">
    <property type="entry name" value="Metallo-depent_PP-like"/>
</dbReference>
<dbReference type="SMR" id="M4ENV8"/>
<dbReference type="EnsemblPlants" id="Bra030478.1">
    <property type="protein sequence ID" value="Bra030478.1-P"/>
    <property type="gene ID" value="Bra030478"/>
</dbReference>
<evidence type="ECO:0000313" key="5">
    <source>
        <dbReference type="Proteomes" id="UP000011750"/>
    </source>
</evidence>
<dbReference type="OMA" id="NERGSHI"/>
<reference evidence="4 5" key="2">
    <citation type="journal article" date="2018" name="Hortic Res">
        <title>Improved Brassica rapa reference genome by single-molecule sequencing and chromosome conformation capture technologies.</title>
        <authorList>
            <person name="Zhang L."/>
            <person name="Cai X."/>
            <person name="Wu J."/>
            <person name="Liu M."/>
            <person name="Grob S."/>
            <person name="Cheng F."/>
            <person name="Liang J."/>
            <person name="Cai C."/>
            <person name="Liu Z."/>
            <person name="Liu B."/>
            <person name="Wang F."/>
            <person name="Li S."/>
            <person name="Liu F."/>
            <person name="Li X."/>
            <person name="Cheng L."/>
            <person name="Yang W."/>
            <person name="Li M.H."/>
            <person name="Grossniklaus U."/>
            <person name="Zheng H."/>
            <person name="Wang X."/>
        </authorList>
    </citation>
    <scope>NUCLEOTIDE SEQUENCE [LARGE SCALE GENOMIC DNA]</scope>
    <source>
        <strain evidence="4 5">cv. Chiifu-401-42</strain>
    </source>
</reference>
<dbReference type="Pfam" id="PF24681">
    <property type="entry name" value="Kelch_KLHDC2_KLHL20_DRC7"/>
    <property type="match status" value="1"/>
</dbReference>
<dbReference type="Gramene" id="Bra030478.1">
    <property type="protein sequence ID" value="Bra030478.1-P"/>
    <property type="gene ID" value="Bra030478"/>
</dbReference>
<evidence type="ECO:0000256" key="2">
    <source>
        <dbReference type="SAM" id="MobiDB-lite"/>
    </source>
</evidence>
<dbReference type="EC" id="3.1.3.16" evidence="1"/>
<dbReference type="Gene3D" id="3.60.21.10">
    <property type="match status" value="1"/>
</dbReference>
<dbReference type="InParanoid" id="M4ENV8"/>
<dbReference type="Gene3D" id="2.120.10.80">
    <property type="entry name" value="Kelch-type beta propeller"/>
    <property type="match status" value="2"/>
</dbReference>
<protein>
    <recommendedName>
        <fullName evidence="1">Serine/threonine-protein phosphatase</fullName>
        <ecNumber evidence="1">3.1.3.16</ecNumber>
    </recommendedName>
</protein>
<proteinExistence type="inferred from homology"/>
<feature type="compositionally biased region" description="Polar residues" evidence="2">
    <location>
        <begin position="15"/>
        <end position="24"/>
    </location>
</feature>
<comment type="catalytic activity">
    <reaction evidence="1">
        <text>O-phospho-L-threonyl-[protein] + H2O = L-threonyl-[protein] + phosphate</text>
        <dbReference type="Rhea" id="RHEA:47004"/>
        <dbReference type="Rhea" id="RHEA-COMP:11060"/>
        <dbReference type="Rhea" id="RHEA-COMP:11605"/>
        <dbReference type="ChEBI" id="CHEBI:15377"/>
        <dbReference type="ChEBI" id="CHEBI:30013"/>
        <dbReference type="ChEBI" id="CHEBI:43474"/>
        <dbReference type="ChEBI" id="CHEBI:61977"/>
        <dbReference type="EC" id="3.1.3.16"/>
    </reaction>
</comment>
<evidence type="ECO:0000313" key="4">
    <source>
        <dbReference type="EnsemblPlants" id="Bra030478.1-P"/>
    </source>
</evidence>
<comment type="similarity">
    <text evidence="1">Belongs to the PPP phosphatase family.</text>
</comment>
<feature type="region of interest" description="Disordered" evidence="2">
    <location>
        <begin position="621"/>
        <end position="644"/>
    </location>
</feature>
<dbReference type="InterPro" id="IPR015915">
    <property type="entry name" value="Kelch-typ_b-propeller"/>
</dbReference>
<evidence type="ECO:0000256" key="1">
    <source>
        <dbReference type="RuleBase" id="RU004273"/>
    </source>
</evidence>
<dbReference type="PANTHER" id="PTHR46422:SF11">
    <property type="entry name" value="SERINE_THREONINE-PROTEIN PHOSPHATASE"/>
    <property type="match status" value="1"/>
</dbReference>
<dbReference type="eggNOG" id="KOG0374">
    <property type="taxonomic scope" value="Eukaryota"/>
</dbReference>
<evidence type="ECO:0000259" key="3">
    <source>
        <dbReference type="PROSITE" id="PS00125"/>
    </source>
</evidence>
<reference evidence="4 5" key="1">
    <citation type="journal article" date="2011" name="Nat. Genet.">
        <title>The genome of the mesopolyploid crop species Brassica rapa.</title>
        <authorList>
            <consortium name="Brassica rapa Genome Sequencing Project Consortium"/>
            <person name="Wang X."/>
            <person name="Wang H."/>
            <person name="Wang J."/>
            <person name="Sun R."/>
            <person name="Wu J."/>
            <person name="Liu S."/>
            <person name="Bai Y."/>
            <person name="Mun J.H."/>
            <person name="Bancroft I."/>
            <person name="Cheng F."/>
            <person name="Huang S."/>
            <person name="Li X."/>
            <person name="Hua W."/>
            <person name="Wang J."/>
            <person name="Wang X."/>
            <person name="Freeling M."/>
            <person name="Pires J.C."/>
            <person name="Paterson A.H."/>
            <person name="Chalhoub B."/>
            <person name="Wang B."/>
            <person name="Hayward A."/>
            <person name="Sharpe A.G."/>
            <person name="Park B.S."/>
            <person name="Weisshaar B."/>
            <person name="Liu B."/>
            <person name="Li B."/>
            <person name="Liu B."/>
            <person name="Tong C."/>
            <person name="Song C."/>
            <person name="Duran C."/>
            <person name="Peng C."/>
            <person name="Geng C."/>
            <person name="Koh C."/>
            <person name="Lin C."/>
            <person name="Edwards D."/>
            <person name="Mu D."/>
            <person name="Shen D."/>
            <person name="Soumpourou E."/>
            <person name="Li F."/>
            <person name="Fraser F."/>
            <person name="Conant G."/>
            <person name="Lassalle G."/>
            <person name="King G.J."/>
            <person name="Bonnema G."/>
            <person name="Tang H."/>
            <person name="Wang H."/>
            <person name="Belcram H."/>
            <person name="Zhou H."/>
            <person name="Hirakawa H."/>
            <person name="Abe H."/>
            <person name="Guo H."/>
            <person name="Wang H."/>
            <person name="Jin H."/>
            <person name="Parkin I.A."/>
            <person name="Batley J."/>
            <person name="Kim J.S."/>
            <person name="Just J."/>
            <person name="Li J."/>
            <person name="Xu J."/>
            <person name="Deng J."/>
            <person name="Kim J.A."/>
            <person name="Li J."/>
            <person name="Yu J."/>
            <person name="Meng J."/>
            <person name="Wang J."/>
            <person name="Min J."/>
            <person name="Poulain J."/>
            <person name="Wang J."/>
            <person name="Hatakeyama K."/>
            <person name="Wu K."/>
            <person name="Wang L."/>
            <person name="Fang L."/>
            <person name="Trick M."/>
            <person name="Links M.G."/>
            <person name="Zhao M."/>
            <person name="Jin M."/>
            <person name="Ramchiary N."/>
            <person name="Drou N."/>
            <person name="Berkman P.J."/>
            <person name="Cai Q."/>
            <person name="Huang Q."/>
            <person name="Li R."/>
            <person name="Tabata S."/>
            <person name="Cheng S."/>
            <person name="Zhang S."/>
            <person name="Zhang S."/>
            <person name="Huang S."/>
            <person name="Sato S."/>
            <person name="Sun S."/>
            <person name="Kwon S.J."/>
            <person name="Choi S.R."/>
            <person name="Lee T.H."/>
            <person name="Fan W."/>
            <person name="Zhao X."/>
            <person name="Tan X."/>
            <person name="Xu X."/>
            <person name="Wang Y."/>
            <person name="Qiu Y."/>
            <person name="Yin Y."/>
            <person name="Li Y."/>
            <person name="Du Y."/>
            <person name="Liao Y."/>
            <person name="Lim Y."/>
            <person name="Narusaka Y."/>
            <person name="Wang Y."/>
            <person name="Wang Z."/>
            <person name="Li Z."/>
            <person name="Wang Z."/>
            <person name="Xiong Z."/>
            <person name="Zhang Z."/>
        </authorList>
    </citation>
    <scope>NUCLEOTIDE SEQUENCE [LARGE SCALE GENOMIC DNA]</scope>
    <source>
        <strain evidence="4 5">cv. Chiifu-401-42</strain>
    </source>
</reference>
<feature type="region of interest" description="Disordered" evidence="2">
    <location>
        <begin position="1"/>
        <end position="28"/>
    </location>
</feature>
<dbReference type="SUPFAM" id="SSF56300">
    <property type="entry name" value="Metallo-dependent phosphatases"/>
    <property type="match status" value="1"/>
</dbReference>
<dbReference type="eggNOG" id="KOG0379">
    <property type="taxonomic scope" value="Eukaryota"/>
</dbReference>
<sequence>MADLNLRQFPPPPYATSTTQTLFNPQEDLPGPRCGHTLTAVYHRLILFGGVTLVPSGGSDNSLQCLTNSVYCLNSLTKKWTRVYPEGEPPSPRTNHAAVSCGDGVIIQGGIGPSGICNGDLHVLDMSSDTFKWKKYASASSTRDHRYFMLNGGRDQHGMPLGDTYKLEPFSSSGFWVWTRSPHLDLSKRYQHAAVFVNLRLHVFGGALSNTHLVDAEEAVSVLDTSTGVWVDTSNEVMRRSLHAAASIGSRIYVYGGIREGVLLDDLLISGELLSSGPTVPSFLWRSQNTPRPPASDMNDGYKPNFSREKLHDLVNKVISTLLRPQTWEPPVDRKFFLSFPELAELCFAAKQIIEQEPTVLQLYAPIKVFGDLHGQFGDLMRLFYEYGYPSRQGDIACVYVSFVQVEYPKNIHLIRGNHEAEATNTVYGFLDECIERIECNDGNRAFKLINDFFSHLPLAALIEKKIFCVHGGIGSSVFTMEQITNIKRPVDMDCEYNYKVVKDLLWSDPTAHDSILGIGVNERGSHIVSFGPDRVNAFCERNDIDMIIRGHECVLDGFERFAQGKLITVFSATNYCGKFKNAGAILVIGRNLDVVPKLIHPLPPPISPSENVPDKAWIEVDRERPPTPIRGQRKPDFEQGSTS</sequence>
<reference evidence="4" key="3">
    <citation type="submission" date="2023-03" db="UniProtKB">
        <authorList>
            <consortium name="EnsemblPlants"/>
        </authorList>
    </citation>
    <scope>IDENTIFICATION</scope>
    <source>
        <strain evidence="4">cv. Chiifu-401-42</strain>
    </source>
</reference>
<dbReference type="PRINTS" id="PR00114">
    <property type="entry name" value="STPHPHTASE"/>
</dbReference>
<dbReference type="SUPFAM" id="SSF117281">
    <property type="entry name" value="Kelch motif"/>
    <property type="match status" value="1"/>
</dbReference>